<dbReference type="PANTHER" id="PTHR11995:SF14">
    <property type="entry name" value="NADH DEHYDROGENASE [UBIQUINONE] IRON-SULFUR PROTEIN 7, MITOCHONDRIAL"/>
    <property type="match status" value="1"/>
</dbReference>
<dbReference type="Proteomes" id="UP001632037">
    <property type="component" value="Unassembled WGS sequence"/>
</dbReference>
<dbReference type="InterPro" id="IPR006137">
    <property type="entry name" value="NADH_UbQ_OxRdtase-like_20kDa"/>
</dbReference>
<protein>
    <submittedName>
        <fullName evidence="2">NADH dehydrogenase (Ubiquinone) 1 alpha</fullName>
    </submittedName>
</protein>
<reference evidence="2 3" key="1">
    <citation type="submission" date="2024-09" db="EMBL/GenBank/DDBJ databases">
        <title>Genome sequencing and assembly of Phytophthora oleae, isolate VK10A, causative agent of rot of olive drupes.</title>
        <authorList>
            <person name="Conti Taguali S."/>
            <person name="Riolo M."/>
            <person name="La Spada F."/>
            <person name="Cacciola S.O."/>
            <person name="Dionisio G."/>
        </authorList>
    </citation>
    <scope>NUCLEOTIDE SEQUENCE [LARGE SCALE GENOMIC DNA]</scope>
    <source>
        <strain evidence="2 3">VK10A</strain>
    </source>
</reference>
<dbReference type="SUPFAM" id="SSF56770">
    <property type="entry name" value="HydA/Nqo6-like"/>
    <property type="match status" value="1"/>
</dbReference>
<dbReference type="EMBL" id="JBIMZQ010000022">
    <property type="protein sequence ID" value="KAL3664848.1"/>
    <property type="molecule type" value="Genomic_DNA"/>
</dbReference>
<comment type="caution">
    <text evidence="2">The sequence shown here is derived from an EMBL/GenBank/DDBJ whole genome shotgun (WGS) entry which is preliminary data.</text>
</comment>
<dbReference type="Gene3D" id="3.40.50.12280">
    <property type="match status" value="1"/>
</dbReference>
<proteinExistence type="predicted"/>
<dbReference type="NCBIfam" id="NF005012">
    <property type="entry name" value="PRK06411.1"/>
    <property type="match status" value="1"/>
</dbReference>
<name>A0ABD3FD37_9STRA</name>
<organism evidence="2 3">
    <name type="scientific">Phytophthora oleae</name>
    <dbReference type="NCBI Taxonomy" id="2107226"/>
    <lineage>
        <taxon>Eukaryota</taxon>
        <taxon>Sar</taxon>
        <taxon>Stramenopiles</taxon>
        <taxon>Oomycota</taxon>
        <taxon>Peronosporomycetes</taxon>
        <taxon>Peronosporales</taxon>
        <taxon>Peronosporaceae</taxon>
        <taxon>Phytophthora</taxon>
    </lineage>
</organism>
<accession>A0ABD3FD37</accession>
<feature type="domain" description="NADH:ubiquinone oxidoreductase-like 20kDa subunit" evidence="1">
    <location>
        <begin position="6"/>
        <end position="90"/>
    </location>
</feature>
<gene>
    <name evidence="2" type="primary">NUO10_1</name>
    <name evidence="2" type="ORF">V7S43_010026</name>
</gene>
<evidence type="ECO:0000313" key="2">
    <source>
        <dbReference type="EMBL" id="KAL3664848.1"/>
    </source>
</evidence>
<dbReference type="AlphaFoldDB" id="A0ABD3FD37"/>
<dbReference type="PANTHER" id="PTHR11995">
    <property type="entry name" value="NADH DEHYDROGENASE"/>
    <property type="match status" value="1"/>
</dbReference>
<evidence type="ECO:0000313" key="3">
    <source>
        <dbReference type="Proteomes" id="UP001632037"/>
    </source>
</evidence>
<keyword evidence="3" id="KW-1185">Reference proteome</keyword>
<sequence length="106" mass="11957">MGLLFRASPRQTDLMIVAGTVTNKMAPALRRVYDQMPEPRYVISMEVVRTAAATIITHTRWCVDRIMPVDVYVPGCPPTSEALLFGIMQLQKKIKANKSLLLKVRK</sequence>
<evidence type="ECO:0000259" key="1">
    <source>
        <dbReference type="Pfam" id="PF01058"/>
    </source>
</evidence>
<dbReference type="Pfam" id="PF01058">
    <property type="entry name" value="Oxidored_q6"/>
    <property type="match status" value="1"/>
</dbReference>